<accession>A0A4Q2TCG3</accession>
<dbReference type="OrthoDB" id="4548523at2"/>
<dbReference type="Pfam" id="PF04978">
    <property type="entry name" value="MST"/>
    <property type="match status" value="1"/>
</dbReference>
<protein>
    <submittedName>
        <fullName evidence="2">DinB family protein</fullName>
    </submittedName>
</protein>
<evidence type="ECO:0000256" key="1">
    <source>
        <dbReference type="SAM" id="MobiDB-lite"/>
    </source>
</evidence>
<dbReference type="InterPro" id="IPR007061">
    <property type="entry name" value="MST-like"/>
</dbReference>
<proteinExistence type="predicted"/>
<dbReference type="InterPro" id="IPR034660">
    <property type="entry name" value="DinB/YfiT-like"/>
</dbReference>
<dbReference type="Gene3D" id="1.20.120.450">
    <property type="entry name" value="dinb family like domain"/>
    <property type="match status" value="1"/>
</dbReference>
<evidence type="ECO:0000313" key="2">
    <source>
        <dbReference type="EMBL" id="RYC14838.1"/>
    </source>
</evidence>
<reference evidence="2 3" key="1">
    <citation type="submission" date="2019-01" db="EMBL/GenBank/DDBJ databases">
        <title>Novel species of Nocardioides.</title>
        <authorList>
            <person name="Liu Q."/>
            <person name="X Y.-H."/>
        </authorList>
    </citation>
    <scope>NUCLEOTIDE SEQUENCE [LARGE SCALE GENOMIC DNA]</scope>
    <source>
        <strain evidence="2 3">HLT2-9</strain>
    </source>
</reference>
<dbReference type="Proteomes" id="UP000291101">
    <property type="component" value="Unassembled WGS sequence"/>
</dbReference>
<dbReference type="EMBL" id="SDWV01000001">
    <property type="protein sequence ID" value="RYC14838.1"/>
    <property type="molecule type" value="Genomic_DNA"/>
</dbReference>
<feature type="compositionally biased region" description="Basic and acidic residues" evidence="1">
    <location>
        <begin position="1"/>
        <end position="10"/>
    </location>
</feature>
<gene>
    <name evidence="2" type="ORF">EUA94_01570</name>
</gene>
<sequence>MKERPADHLDQSLARPRSCGKSLSRREVDATCRPSGHASGKVLFVDDTAAKTNLYTYLKHERQAVLAKLEGVSEYDSRRPLTVTGTNLLGLVKHLATWEARYLGEVFHRPFPEALPRWDDETDRLADMWAREDESRQAVVDRYQRVWAHSDVTVDSLALEDTGRVPWWGNADVPLFNVLVHLLAETSRHAGHADILREQLDGAVGTDAEAMAEQQHDAAFWTEQRTKIEAAARSAR</sequence>
<dbReference type="SUPFAM" id="SSF109854">
    <property type="entry name" value="DinB/YfiT-like putative metalloenzymes"/>
    <property type="match status" value="1"/>
</dbReference>
<name>A0A4Q2TCG3_9ACTN</name>
<organism evidence="2 3">
    <name type="scientific">Nocardioides zhouii</name>
    <dbReference type="NCBI Taxonomy" id="1168729"/>
    <lineage>
        <taxon>Bacteria</taxon>
        <taxon>Bacillati</taxon>
        <taxon>Actinomycetota</taxon>
        <taxon>Actinomycetes</taxon>
        <taxon>Propionibacteriales</taxon>
        <taxon>Nocardioidaceae</taxon>
        <taxon>Nocardioides</taxon>
    </lineage>
</organism>
<comment type="caution">
    <text evidence="2">The sequence shown here is derived from an EMBL/GenBank/DDBJ whole genome shotgun (WGS) entry which is preliminary data.</text>
</comment>
<keyword evidence="3" id="KW-1185">Reference proteome</keyword>
<feature type="region of interest" description="Disordered" evidence="1">
    <location>
        <begin position="1"/>
        <end position="25"/>
    </location>
</feature>
<evidence type="ECO:0000313" key="3">
    <source>
        <dbReference type="Proteomes" id="UP000291101"/>
    </source>
</evidence>
<dbReference type="AlphaFoldDB" id="A0A4Q2TCG3"/>